<dbReference type="Gene3D" id="1.25.10.10">
    <property type="entry name" value="Leucine-rich Repeat Variant"/>
    <property type="match status" value="1"/>
</dbReference>
<evidence type="ECO:0000313" key="1">
    <source>
        <dbReference type="EMBL" id="ASD54046.1"/>
    </source>
</evidence>
<dbReference type="KEGG" id="ppaa:B7D75_29075"/>
<dbReference type="RefSeq" id="WP_107114697.1">
    <property type="nucleotide sequence ID" value="NZ_CP024631.1"/>
</dbReference>
<dbReference type="InterPro" id="IPR011989">
    <property type="entry name" value="ARM-like"/>
</dbReference>
<keyword evidence="1" id="KW-0614">Plasmid</keyword>
<dbReference type="SUPFAM" id="SSF48371">
    <property type="entry name" value="ARM repeat"/>
    <property type="match status" value="1"/>
</dbReference>
<name>A0A218MAP7_PSEAI</name>
<accession>A0A218MAP7</accession>
<dbReference type="EMBL" id="KY296095">
    <property type="protein sequence ID" value="ASD54046.1"/>
    <property type="molecule type" value="Genomic_DNA"/>
</dbReference>
<organism evidence="1">
    <name type="scientific">Pseudomonas aeruginosa</name>
    <dbReference type="NCBI Taxonomy" id="287"/>
    <lineage>
        <taxon>Bacteria</taxon>
        <taxon>Pseudomonadati</taxon>
        <taxon>Pseudomonadota</taxon>
        <taxon>Gammaproteobacteria</taxon>
        <taxon>Pseudomonadales</taxon>
        <taxon>Pseudomonadaceae</taxon>
        <taxon>Pseudomonas</taxon>
    </lineage>
</organism>
<sequence>MEKNDAVDTLIAAMTDSRLPVPVRIGAARGLAHIGSAQVRAELVKVMTNQLSPMDLRAAAAEALGQASA</sequence>
<proteinExistence type="predicted"/>
<dbReference type="Pfam" id="PF13646">
    <property type="entry name" value="HEAT_2"/>
    <property type="match status" value="1"/>
</dbReference>
<protein>
    <recommendedName>
        <fullName evidence="2">HEAT repeat domain-containing protein</fullName>
    </recommendedName>
</protein>
<dbReference type="AlphaFoldDB" id="A0A218MAP7"/>
<geneLocation type="plasmid" evidence="1">
    <name>p14057A</name>
</geneLocation>
<reference evidence="1" key="1">
    <citation type="journal article" date="2018" name="Virulence">
        <title>Coexistence of two novel resistance plasmids, blaKPC-2-carrying p14057A and tetA(A) -carrying p14057B, in Pseudomonas aeruginosa.</title>
        <authorList>
            <person name="Shi L."/>
            <person name="Liang Q."/>
            <person name="Feng J."/>
            <person name="Zhan Z."/>
            <person name="Zhao Y."/>
            <person name="Yang W."/>
            <person name="Yang H."/>
            <person name="Chen Y."/>
            <person name="Huang M."/>
            <person name="Tong Y."/>
            <person name="Li X."/>
            <person name="Yin Z."/>
            <person name="Wang J."/>
            <person name="Zhou D."/>
        </authorList>
    </citation>
    <scope>NUCLEOTIDE SEQUENCE</scope>
    <source>
        <plasmid evidence="1">p14057A</plasmid>
    </source>
</reference>
<evidence type="ECO:0008006" key="2">
    <source>
        <dbReference type="Google" id="ProtNLM"/>
    </source>
</evidence>
<dbReference type="GeneID" id="77224135"/>
<dbReference type="InterPro" id="IPR016024">
    <property type="entry name" value="ARM-type_fold"/>
</dbReference>